<feature type="transmembrane region" description="Helical" evidence="1">
    <location>
        <begin position="412"/>
        <end position="439"/>
    </location>
</feature>
<reference evidence="2" key="2">
    <citation type="submission" date="2014-07" db="EMBL/GenBank/DDBJ databases">
        <authorList>
            <person name="Hull J."/>
        </authorList>
    </citation>
    <scope>NUCLEOTIDE SEQUENCE</scope>
</reference>
<gene>
    <name evidence="2" type="primary">GRIK3</name>
    <name evidence="2" type="ORF">CM83_4670</name>
</gene>
<feature type="transmembrane region" description="Helical" evidence="1">
    <location>
        <begin position="108"/>
        <end position="130"/>
    </location>
</feature>
<keyword evidence="2" id="KW-0675">Receptor</keyword>
<keyword evidence="1" id="KW-1133">Transmembrane helix</keyword>
<keyword evidence="1" id="KW-0472">Membrane</keyword>
<evidence type="ECO:0000256" key="1">
    <source>
        <dbReference type="SAM" id="Phobius"/>
    </source>
</evidence>
<feature type="transmembrane region" description="Helical" evidence="1">
    <location>
        <begin position="142"/>
        <end position="160"/>
    </location>
</feature>
<sequence length="465" mass="53534">MHHFHEPSSSTSNYKSLHIPFEVLLLRNPTATVIQKLESVEARLMVGSRIEKIYLDRSQANQVNLLFVTVHIPLACYFDIESLMYFYWYSTRFAFRFGGDFMDDYSFFYLHLILTSIICLTVQFIVLPIVSAIIKNGIKESCVLLTGYLFLGVSLMLLLYSEIYCYVTHSSEYFKSNEVSLVRLINGYPHDIVTFSEWTGKLETIRRGEILNVKVDDEHVETFGETVVFQMPEFKIKHLIALTVREKMYKNYLLRDDGYHVVHVKDNERMASITDKLSWIHRRYDATILILCSSELSNQLLSIVCQYKRGDDVVRMPREQICRTHFDFETGTTIKTSVPVIVNYYPKDYKCQTSDGQVHLLNTEPRVFYLLYYSSDTSSTPKELLLPKESDNNGSSFVVTDLTPDSCTMSQVLLVVQILMHAVATACLLVSANTMVCLYGPPRLRMISYAVLYVGTFTGMVIIRL</sequence>
<feature type="transmembrane region" description="Helical" evidence="1">
    <location>
        <begin position="446"/>
        <end position="463"/>
    </location>
</feature>
<name>A0A0A9WAZ6_LYGHE</name>
<protein>
    <submittedName>
        <fullName evidence="2">Glutamate receptor, ionotropic kainate 3</fullName>
    </submittedName>
</protein>
<organism evidence="2">
    <name type="scientific">Lygus hesperus</name>
    <name type="common">Western plant bug</name>
    <dbReference type="NCBI Taxonomy" id="30085"/>
    <lineage>
        <taxon>Eukaryota</taxon>
        <taxon>Metazoa</taxon>
        <taxon>Ecdysozoa</taxon>
        <taxon>Arthropoda</taxon>
        <taxon>Hexapoda</taxon>
        <taxon>Insecta</taxon>
        <taxon>Pterygota</taxon>
        <taxon>Neoptera</taxon>
        <taxon>Paraneoptera</taxon>
        <taxon>Hemiptera</taxon>
        <taxon>Heteroptera</taxon>
        <taxon>Panheteroptera</taxon>
        <taxon>Cimicomorpha</taxon>
        <taxon>Miridae</taxon>
        <taxon>Mirini</taxon>
        <taxon>Lygus</taxon>
    </lineage>
</organism>
<feature type="transmembrane region" description="Helical" evidence="1">
    <location>
        <begin position="65"/>
        <end position="88"/>
    </location>
</feature>
<keyword evidence="1" id="KW-0812">Transmembrane</keyword>
<accession>A0A0A9WAZ6</accession>
<dbReference type="EMBL" id="GBHO01041574">
    <property type="protein sequence ID" value="JAG02030.1"/>
    <property type="molecule type" value="Transcribed_RNA"/>
</dbReference>
<evidence type="ECO:0000313" key="2">
    <source>
        <dbReference type="EMBL" id="JAG02030.1"/>
    </source>
</evidence>
<reference evidence="2" key="1">
    <citation type="journal article" date="2014" name="PLoS ONE">
        <title>Transcriptome-Based Identification of ABC Transporters in the Western Tarnished Plant Bug Lygus hesperus.</title>
        <authorList>
            <person name="Hull J.J."/>
            <person name="Chaney K."/>
            <person name="Geib S.M."/>
            <person name="Fabrick J.A."/>
            <person name="Brent C.S."/>
            <person name="Walsh D."/>
            <person name="Lavine L.C."/>
        </authorList>
    </citation>
    <scope>NUCLEOTIDE SEQUENCE</scope>
</reference>
<feature type="non-terminal residue" evidence="2">
    <location>
        <position position="465"/>
    </location>
</feature>
<dbReference type="AlphaFoldDB" id="A0A0A9WAZ6"/>
<proteinExistence type="predicted"/>